<gene>
    <name evidence="2" type="ORF">H6G24_08170</name>
</gene>
<feature type="compositionally biased region" description="Low complexity" evidence="1">
    <location>
        <begin position="134"/>
        <end position="153"/>
    </location>
</feature>
<reference evidence="2 3" key="1">
    <citation type="journal article" date="2020" name="ISME J.">
        <title>Comparative genomics reveals insights into cyanobacterial evolution and habitat adaptation.</title>
        <authorList>
            <person name="Chen M.Y."/>
            <person name="Teng W.K."/>
            <person name="Zhao L."/>
            <person name="Hu C.X."/>
            <person name="Zhou Y.K."/>
            <person name="Han B.P."/>
            <person name="Song L.R."/>
            <person name="Shu W.S."/>
        </authorList>
    </citation>
    <scope>NUCLEOTIDE SEQUENCE [LARGE SCALE GENOMIC DNA]</scope>
    <source>
        <strain evidence="2 3">FACHB-288</strain>
    </source>
</reference>
<protein>
    <submittedName>
        <fullName evidence="2">Uncharacterized protein</fullName>
    </submittedName>
</protein>
<accession>A0ABR8A649</accession>
<comment type="caution">
    <text evidence="2">The sequence shown here is derived from an EMBL/GenBank/DDBJ whole genome shotgun (WGS) entry which is preliminary data.</text>
</comment>
<sequence length="368" mass="40190">MRVNAIAMTLVMSLAGVQVVYGQNPDITSEAFMKAALVVRAFDYFATQCQQGSGFNAGDAAKVQAWEKANGVAQIRARLPEFDKYPTQKRQLDTALEAIIKPVTSQRANVDVCTIAVSLSQLPDAQFAKVSPQIISSGSQPPKTPKKAPQQAAKKPEAVTSPGNNEIAKQIDSFGFNSRTKMGIGGFLTTDIYPVVLFRNGEALTNVEGLAFKGGIAAHKRANPDEWTRWRRQGGKIELANKGEWKALPFSKTYPKLPDNFKLNGLFRSISGTGNVAIGGSDSVVAWQQYRFFPDGRVLRGQGAGASNESVAINSVAPNQRGTYRVQGLTLYITYDDKSSERRILITDPQDPKSVIWLDGVSYVQRKR</sequence>
<keyword evidence="3" id="KW-1185">Reference proteome</keyword>
<proteinExistence type="predicted"/>
<evidence type="ECO:0000313" key="2">
    <source>
        <dbReference type="EMBL" id="MBD2195462.1"/>
    </source>
</evidence>
<evidence type="ECO:0000313" key="3">
    <source>
        <dbReference type="Proteomes" id="UP000658514"/>
    </source>
</evidence>
<feature type="region of interest" description="Disordered" evidence="1">
    <location>
        <begin position="134"/>
        <end position="164"/>
    </location>
</feature>
<dbReference type="EMBL" id="JACJQH010000010">
    <property type="protein sequence ID" value="MBD2195462.1"/>
    <property type="molecule type" value="Genomic_DNA"/>
</dbReference>
<dbReference type="Proteomes" id="UP000658514">
    <property type="component" value="Unassembled WGS sequence"/>
</dbReference>
<evidence type="ECO:0000256" key="1">
    <source>
        <dbReference type="SAM" id="MobiDB-lite"/>
    </source>
</evidence>
<organism evidence="2 3">
    <name type="scientific">Calothrix parietina FACHB-288</name>
    <dbReference type="NCBI Taxonomy" id="2692896"/>
    <lineage>
        <taxon>Bacteria</taxon>
        <taxon>Bacillati</taxon>
        <taxon>Cyanobacteriota</taxon>
        <taxon>Cyanophyceae</taxon>
        <taxon>Nostocales</taxon>
        <taxon>Calotrichaceae</taxon>
        <taxon>Calothrix</taxon>
    </lineage>
</organism>
<name>A0ABR8A649_9CYAN</name>